<sequence length="59" mass="6387">MAQVALAWVLQKDGVTAPIIGITSLENLKDLGAVQLKLSSEEVKSLEELYQPRAAFGFV</sequence>
<dbReference type="Gene3D" id="3.20.20.100">
    <property type="entry name" value="NADP-dependent oxidoreductase domain"/>
    <property type="match status" value="1"/>
</dbReference>
<name>A0A167UHZ7_9AGAM</name>
<keyword evidence="3" id="KW-1185">Reference proteome</keyword>
<reference evidence="2 3" key="1">
    <citation type="journal article" date="2016" name="Mol. Biol. Evol.">
        <title>Comparative Genomics of Early-Diverging Mushroom-Forming Fungi Provides Insights into the Origins of Lignocellulose Decay Capabilities.</title>
        <authorList>
            <person name="Nagy L.G."/>
            <person name="Riley R."/>
            <person name="Tritt A."/>
            <person name="Adam C."/>
            <person name="Daum C."/>
            <person name="Floudas D."/>
            <person name="Sun H."/>
            <person name="Yadav J.S."/>
            <person name="Pangilinan J."/>
            <person name="Larsson K.H."/>
            <person name="Matsuura K."/>
            <person name="Barry K."/>
            <person name="Labutti K."/>
            <person name="Kuo R."/>
            <person name="Ohm R.A."/>
            <person name="Bhattacharya S.S."/>
            <person name="Shirouzu T."/>
            <person name="Yoshinaga Y."/>
            <person name="Martin F.M."/>
            <person name="Grigoriev I.V."/>
            <person name="Hibbett D.S."/>
        </authorList>
    </citation>
    <scope>NUCLEOTIDE SEQUENCE [LARGE SCALE GENOMIC DNA]</scope>
    <source>
        <strain evidence="2 3">CBS 109695</strain>
    </source>
</reference>
<evidence type="ECO:0000313" key="2">
    <source>
        <dbReference type="EMBL" id="KZP03966.1"/>
    </source>
</evidence>
<dbReference type="InterPro" id="IPR023210">
    <property type="entry name" value="NADP_OxRdtase_dom"/>
</dbReference>
<dbReference type="STRING" id="436010.A0A167UHZ7"/>
<proteinExistence type="predicted"/>
<protein>
    <recommendedName>
        <fullName evidence="1">NADP-dependent oxidoreductase domain-containing protein</fullName>
    </recommendedName>
</protein>
<feature type="domain" description="NADP-dependent oxidoreductase" evidence="1">
    <location>
        <begin position="1"/>
        <end position="50"/>
    </location>
</feature>
<dbReference type="Pfam" id="PF00248">
    <property type="entry name" value="Aldo_ket_red"/>
    <property type="match status" value="1"/>
</dbReference>
<evidence type="ECO:0000313" key="3">
    <source>
        <dbReference type="Proteomes" id="UP000076532"/>
    </source>
</evidence>
<gene>
    <name evidence="2" type="ORF">FIBSPDRAFT_878978</name>
</gene>
<dbReference type="SUPFAM" id="SSF51430">
    <property type="entry name" value="NAD(P)-linked oxidoreductase"/>
    <property type="match status" value="1"/>
</dbReference>
<dbReference type="EMBL" id="KV417976">
    <property type="protein sequence ID" value="KZP03966.1"/>
    <property type="molecule type" value="Genomic_DNA"/>
</dbReference>
<dbReference type="AlphaFoldDB" id="A0A167UHZ7"/>
<dbReference type="InterPro" id="IPR036812">
    <property type="entry name" value="NAD(P)_OxRdtase_dom_sf"/>
</dbReference>
<dbReference type="Proteomes" id="UP000076532">
    <property type="component" value="Unassembled WGS sequence"/>
</dbReference>
<accession>A0A167UHZ7</accession>
<organism evidence="2 3">
    <name type="scientific">Athelia psychrophila</name>
    <dbReference type="NCBI Taxonomy" id="1759441"/>
    <lineage>
        <taxon>Eukaryota</taxon>
        <taxon>Fungi</taxon>
        <taxon>Dikarya</taxon>
        <taxon>Basidiomycota</taxon>
        <taxon>Agaricomycotina</taxon>
        <taxon>Agaricomycetes</taxon>
        <taxon>Agaricomycetidae</taxon>
        <taxon>Atheliales</taxon>
        <taxon>Atheliaceae</taxon>
        <taxon>Athelia</taxon>
    </lineage>
</organism>
<dbReference type="OrthoDB" id="48988at2759"/>
<evidence type="ECO:0000259" key="1">
    <source>
        <dbReference type="Pfam" id="PF00248"/>
    </source>
</evidence>